<feature type="binding site" evidence="8">
    <location>
        <position position="154"/>
    </location>
    <ligand>
        <name>(R)-pantoate</name>
        <dbReference type="ChEBI" id="CHEBI:15980"/>
    </ligand>
</feature>
<keyword evidence="10" id="KW-1185">Reference proteome</keyword>
<evidence type="ECO:0000256" key="7">
    <source>
        <dbReference type="ARBA" id="ARBA00048258"/>
    </source>
</evidence>
<dbReference type="AlphaFoldDB" id="A0A5B8VJ47"/>
<dbReference type="KEGG" id="agi:FSB73_04435"/>
<dbReference type="InterPro" id="IPR042176">
    <property type="entry name" value="Pantoate_ligase_C"/>
</dbReference>
<evidence type="ECO:0000313" key="10">
    <source>
        <dbReference type="Proteomes" id="UP000321291"/>
    </source>
</evidence>
<evidence type="ECO:0000256" key="2">
    <source>
        <dbReference type="ARBA" id="ARBA00009256"/>
    </source>
</evidence>
<dbReference type="GO" id="GO:0005829">
    <property type="term" value="C:cytosol"/>
    <property type="evidence" value="ECO:0007669"/>
    <property type="project" value="TreeGrafter"/>
</dbReference>
<dbReference type="InterPro" id="IPR004821">
    <property type="entry name" value="Cyt_trans-like"/>
</dbReference>
<feature type="binding site" evidence="8">
    <location>
        <begin position="148"/>
        <end position="151"/>
    </location>
    <ligand>
        <name>ATP</name>
        <dbReference type="ChEBI" id="CHEBI:30616"/>
    </ligand>
</feature>
<dbReference type="PANTHER" id="PTHR21299:SF1">
    <property type="entry name" value="PANTOATE--BETA-ALANINE LIGASE"/>
    <property type="match status" value="1"/>
</dbReference>
<dbReference type="InterPro" id="IPR014729">
    <property type="entry name" value="Rossmann-like_a/b/a_fold"/>
</dbReference>
<accession>A0A5B8VJ47</accession>
<dbReference type="PANTHER" id="PTHR21299">
    <property type="entry name" value="CYTIDYLATE KINASE/PANTOATE-BETA-ALANINE LIGASE"/>
    <property type="match status" value="1"/>
</dbReference>
<keyword evidence="3 8" id="KW-0436">Ligase</keyword>
<comment type="similarity">
    <text evidence="2 8">Belongs to the pantothenate synthetase family.</text>
</comment>
<dbReference type="HAMAP" id="MF_00158">
    <property type="entry name" value="PanC"/>
    <property type="match status" value="1"/>
</dbReference>
<keyword evidence="6 8" id="KW-0067">ATP-binding</keyword>
<evidence type="ECO:0000256" key="8">
    <source>
        <dbReference type="HAMAP-Rule" id="MF_00158"/>
    </source>
</evidence>
<dbReference type="GO" id="GO:0005524">
    <property type="term" value="F:ATP binding"/>
    <property type="evidence" value="ECO:0007669"/>
    <property type="project" value="UniProtKB-KW"/>
</dbReference>
<name>A0A5B8VJ47_9BACT</name>
<protein>
    <recommendedName>
        <fullName evidence="8">Pantothenate synthetase</fullName>
        <shortName evidence="8">PS</shortName>
        <ecNumber evidence="8">6.3.2.1</ecNumber>
    </recommendedName>
    <alternativeName>
        <fullName evidence="8">Pantoate--beta-alanine ligase</fullName>
    </alternativeName>
    <alternativeName>
        <fullName evidence="8">Pantoate-activating enzyme</fullName>
    </alternativeName>
</protein>
<feature type="binding site" evidence="8">
    <location>
        <begin position="185"/>
        <end position="188"/>
    </location>
    <ligand>
        <name>ATP</name>
        <dbReference type="ChEBI" id="CHEBI:30616"/>
    </ligand>
</feature>
<evidence type="ECO:0000256" key="1">
    <source>
        <dbReference type="ARBA" id="ARBA00004990"/>
    </source>
</evidence>
<dbReference type="RefSeq" id="WP_146780294.1">
    <property type="nucleotide sequence ID" value="NZ_CP042434.1"/>
</dbReference>
<feature type="binding site" evidence="8">
    <location>
        <begin position="30"/>
        <end position="37"/>
    </location>
    <ligand>
        <name>ATP</name>
        <dbReference type="ChEBI" id="CHEBI:30616"/>
    </ligand>
</feature>
<feature type="binding site" evidence="8">
    <location>
        <position position="177"/>
    </location>
    <ligand>
        <name>ATP</name>
        <dbReference type="ChEBI" id="CHEBI:30616"/>
    </ligand>
</feature>
<evidence type="ECO:0000256" key="3">
    <source>
        <dbReference type="ARBA" id="ARBA00022598"/>
    </source>
</evidence>
<comment type="catalytic activity">
    <reaction evidence="7 8">
        <text>(R)-pantoate + beta-alanine + ATP = (R)-pantothenate + AMP + diphosphate + H(+)</text>
        <dbReference type="Rhea" id="RHEA:10912"/>
        <dbReference type="ChEBI" id="CHEBI:15378"/>
        <dbReference type="ChEBI" id="CHEBI:15980"/>
        <dbReference type="ChEBI" id="CHEBI:29032"/>
        <dbReference type="ChEBI" id="CHEBI:30616"/>
        <dbReference type="ChEBI" id="CHEBI:33019"/>
        <dbReference type="ChEBI" id="CHEBI:57966"/>
        <dbReference type="ChEBI" id="CHEBI:456215"/>
        <dbReference type="EC" id="6.3.2.1"/>
    </reaction>
</comment>
<dbReference type="Gene3D" id="3.40.50.620">
    <property type="entry name" value="HUPs"/>
    <property type="match status" value="1"/>
</dbReference>
<dbReference type="NCBIfam" id="TIGR00125">
    <property type="entry name" value="cyt_tran_rel"/>
    <property type="match status" value="1"/>
</dbReference>
<dbReference type="OrthoDB" id="9773087at2"/>
<comment type="subcellular location">
    <subcellularLocation>
        <location evidence="8">Cytoplasm</location>
    </subcellularLocation>
</comment>
<dbReference type="Pfam" id="PF02569">
    <property type="entry name" value="Pantoate_ligase"/>
    <property type="match status" value="1"/>
</dbReference>
<dbReference type="GO" id="GO:0004592">
    <property type="term" value="F:pantoate-beta-alanine ligase activity"/>
    <property type="evidence" value="ECO:0007669"/>
    <property type="project" value="UniProtKB-UniRule"/>
</dbReference>
<dbReference type="Gene3D" id="3.30.1300.10">
    <property type="entry name" value="Pantoate-beta-alanine ligase, C-terminal domain"/>
    <property type="match status" value="1"/>
</dbReference>
<dbReference type="GO" id="GO:0015940">
    <property type="term" value="P:pantothenate biosynthetic process"/>
    <property type="evidence" value="ECO:0007669"/>
    <property type="project" value="UniProtKB-UniRule"/>
</dbReference>
<evidence type="ECO:0000256" key="6">
    <source>
        <dbReference type="ARBA" id="ARBA00022840"/>
    </source>
</evidence>
<dbReference type="SUPFAM" id="SSF52374">
    <property type="entry name" value="Nucleotidylyl transferase"/>
    <property type="match status" value="1"/>
</dbReference>
<comment type="function">
    <text evidence="8">Catalyzes the condensation of pantoate with beta-alanine in an ATP-dependent reaction via a pantoyl-adenylate intermediate.</text>
</comment>
<gene>
    <name evidence="8" type="primary">panC</name>
    <name evidence="9" type="ORF">FSB73_04435</name>
</gene>
<keyword evidence="4 8" id="KW-0566">Pantothenate biosynthesis</keyword>
<feature type="binding site" evidence="8">
    <location>
        <position position="61"/>
    </location>
    <ligand>
        <name>(R)-pantoate</name>
        <dbReference type="ChEBI" id="CHEBI:15980"/>
    </ligand>
</feature>
<comment type="subunit">
    <text evidence="8">Homodimer.</text>
</comment>
<feature type="active site" description="Proton donor" evidence="8">
    <location>
        <position position="37"/>
    </location>
</feature>
<feature type="binding site" evidence="8">
    <location>
        <position position="61"/>
    </location>
    <ligand>
        <name>beta-alanine</name>
        <dbReference type="ChEBI" id="CHEBI:57966"/>
    </ligand>
</feature>
<evidence type="ECO:0000256" key="5">
    <source>
        <dbReference type="ARBA" id="ARBA00022741"/>
    </source>
</evidence>
<dbReference type="CDD" id="cd00560">
    <property type="entry name" value="PanC"/>
    <property type="match status" value="1"/>
</dbReference>
<dbReference type="Proteomes" id="UP000321291">
    <property type="component" value="Chromosome"/>
</dbReference>
<proteinExistence type="inferred from homology"/>
<dbReference type="NCBIfam" id="TIGR00018">
    <property type="entry name" value="panC"/>
    <property type="match status" value="1"/>
</dbReference>
<comment type="pathway">
    <text evidence="1 8">Cofactor biosynthesis; (R)-pantothenate biosynthesis; (R)-pantothenate from (R)-pantoate and beta-alanine: step 1/1.</text>
</comment>
<dbReference type="EC" id="6.3.2.1" evidence="8"/>
<dbReference type="UniPathway" id="UPA00028">
    <property type="reaction ID" value="UER00005"/>
</dbReference>
<comment type="miscellaneous">
    <text evidence="8">The reaction proceeds by a bi uni uni bi ping pong mechanism.</text>
</comment>
<dbReference type="EMBL" id="CP042434">
    <property type="protein sequence ID" value="QEC71035.1"/>
    <property type="molecule type" value="Genomic_DNA"/>
</dbReference>
<dbReference type="InterPro" id="IPR003721">
    <property type="entry name" value="Pantoate_ligase"/>
</dbReference>
<keyword evidence="8" id="KW-0963">Cytoplasm</keyword>
<reference evidence="9 10" key="1">
    <citation type="journal article" date="2017" name="Int. J. Syst. Evol. Microbiol.">
        <title>Arachidicoccus ginsenosidivorans sp. nov., with ginsenoside-converting activity isolated from ginseng cultivating soil.</title>
        <authorList>
            <person name="Siddiqi M.Z."/>
            <person name="Aslam Z."/>
            <person name="Im W.T."/>
        </authorList>
    </citation>
    <scope>NUCLEOTIDE SEQUENCE [LARGE SCALE GENOMIC DNA]</scope>
    <source>
        <strain evidence="9 10">Gsoil 809</strain>
    </source>
</reference>
<evidence type="ECO:0000313" key="9">
    <source>
        <dbReference type="EMBL" id="QEC71035.1"/>
    </source>
</evidence>
<evidence type="ECO:0000256" key="4">
    <source>
        <dbReference type="ARBA" id="ARBA00022655"/>
    </source>
</evidence>
<sequence>MIILKKVAALTKILLDNKVAGKSSAFVPTMGALHEGHLSLIRQAKQQADITICSIFVNPTQFNDSNDFNKYPVTTSQDISLLLTEQVDYLFMPTVTEMYPADLPKKNYDLGKIEAVLEGAHRPGHFQGVAQVIDRLVSLVQPDFMIMGQKDFQQVMVVERLLELIGSKTRLITSPTLRENSGLAKSSRNARLTELQKEQATAIYKSLLYAKAHIAELPIKEMESQVTGQLLQAGFDKVDYVAICHPKDLSPINIYTPGMEAVMLIAAFLGEVRLIDNMLV</sequence>
<organism evidence="9 10">
    <name type="scientific">Arachidicoccus ginsenosidivorans</name>
    <dbReference type="NCBI Taxonomy" id="496057"/>
    <lineage>
        <taxon>Bacteria</taxon>
        <taxon>Pseudomonadati</taxon>
        <taxon>Bacteroidota</taxon>
        <taxon>Chitinophagia</taxon>
        <taxon>Chitinophagales</taxon>
        <taxon>Chitinophagaceae</taxon>
        <taxon>Arachidicoccus</taxon>
    </lineage>
</organism>
<keyword evidence="5 8" id="KW-0547">Nucleotide-binding</keyword>